<feature type="chain" id="PRO_5015051610" evidence="4">
    <location>
        <begin position="25"/>
        <end position="171"/>
    </location>
</feature>
<keyword evidence="3" id="KW-0175">Coiled coil</keyword>
<evidence type="ECO:0000256" key="4">
    <source>
        <dbReference type="SAM" id="SignalP"/>
    </source>
</evidence>
<dbReference type="SMART" id="SM00935">
    <property type="entry name" value="OmpH"/>
    <property type="match status" value="1"/>
</dbReference>
<reference evidence="5 7" key="1">
    <citation type="submission" date="2016-01" db="EMBL/GenBank/DDBJ databases">
        <title>Whole genome sequencing of Myroides marinus L41.</title>
        <authorList>
            <person name="Hong K.W."/>
        </authorList>
    </citation>
    <scope>NUCLEOTIDE SEQUENCE [LARGE SCALE GENOMIC DNA]</scope>
    <source>
        <strain evidence="5 7">L41</strain>
    </source>
</reference>
<dbReference type="AlphaFoldDB" id="A0A161S275"/>
<dbReference type="GeneID" id="82256595"/>
<evidence type="ECO:0000313" key="8">
    <source>
        <dbReference type="Proteomes" id="UP000183077"/>
    </source>
</evidence>
<feature type="signal peptide" evidence="4">
    <location>
        <begin position="1"/>
        <end position="24"/>
    </location>
</feature>
<dbReference type="Pfam" id="PF03938">
    <property type="entry name" value="OmpH"/>
    <property type="match status" value="1"/>
</dbReference>
<dbReference type="SUPFAM" id="SSF111384">
    <property type="entry name" value="OmpH-like"/>
    <property type="match status" value="1"/>
</dbReference>
<dbReference type="EMBL" id="LQNU01000065">
    <property type="protein sequence ID" value="KZE78369.1"/>
    <property type="molecule type" value="Genomic_DNA"/>
</dbReference>
<organism evidence="5 7">
    <name type="scientific">Myroides marinus</name>
    <dbReference type="NCBI Taxonomy" id="703342"/>
    <lineage>
        <taxon>Bacteria</taxon>
        <taxon>Pseudomonadati</taxon>
        <taxon>Bacteroidota</taxon>
        <taxon>Flavobacteriia</taxon>
        <taxon>Flavobacteriales</taxon>
        <taxon>Flavobacteriaceae</taxon>
        <taxon>Myroides</taxon>
    </lineage>
</organism>
<dbReference type="Proteomes" id="UP000076630">
    <property type="component" value="Unassembled WGS sequence"/>
</dbReference>
<comment type="similarity">
    <text evidence="1">Belongs to the Skp family.</text>
</comment>
<feature type="coiled-coil region" evidence="3">
    <location>
        <begin position="87"/>
        <end position="114"/>
    </location>
</feature>
<dbReference type="GO" id="GO:0005829">
    <property type="term" value="C:cytosol"/>
    <property type="evidence" value="ECO:0007669"/>
    <property type="project" value="TreeGrafter"/>
</dbReference>
<dbReference type="InterPro" id="IPR005632">
    <property type="entry name" value="Chaperone_Skp"/>
</dbReference>
<sequence length="171" mass="18712">MRKMKSLLIAAALFFGVSSTAVMAQSKVAHVDARALMAELPAMKNAQAELKKIGEGYEKNFSTMMSEYQTKIQKYQGEAATAGDAKNEERAKEIDQLQQRIQEFQNTAQQELQKKEVELTQPILEKALAAIQKVGKAKGFEYVLDSSTGSGVLLANGTNILADVKKELGVN</sequence>
<accession>A0A161S275</accession>
<dbReference type="EMBL" id="FNYS01000004">
    <property type="protein sequence ID" value="SEI78078.1"/>
    <property type="molecule type" value="Genomic_DNA"/>
</dbReference>
<dbReference type="PANTHER" id="PTHR35089">
    <property type="entry name" value="CHAPERONE PROTEIN SKP"/>
    <property type="match status" value="1"/>
</dbReference>
<evidence type="ECO:0000256" key="1">
    <source>
        <dbReference type="ARBA" id="ARBA00009091"/>
    </source>
</evidence>
<reference evidence="6 8" key="2">
    <citation type="submission" date="2016-10" db="EMBL/GenBank/DDBJ databases">
        <authorList>
            <person name="de Groot N.N."/>
        </authorList>
    </citation>
    <scope>NUCLEOTIDE SEQUENCE [LARGE SCALE GENOMIC DNA]</scope>
    <source>
        <strain evidence="6 8">DSM 23048</strain>
    </source>
</reference>
<dbReference type="RefSeq" id="WP_038984302.1">
    <property type="nucleotide sequence ID" value="NZ_FNYS01000004.1"/>
</dbReference>
<keyword evidence="2 4" id="KW-0732">Signal</keyword>
<dbReference type="GO" id="GO:0051082">
    <property type="term" value="F:unfolded protein binding"/>
    <property type="evidence" value="ECO:0007669"/>
    <property type="project" value="InterPro"/>
</dbReference>
<proteinExistence type="inferred from homology"/>
<dbReference type="InterPro" id="IPR024930">
    <property type="entry name" value="Skp_dom_sf"/>
</dbReference>
<evidence type="ECO:0000256" key="2">
    <source>
        <dbReference type="ARBA" id="ARBA00022729"/>
    </source>
</evidence>
<evidence type="ECO:0000313" key="7">
    <source>
        <dbReference type="Proteomes" id="UP000076630"/>
    </source>
</evidence>
<dbReference type="Proteomes" id="UP000183077">
    <property type="component" value="Unassembled WGS sequence"/>
</dbReference>
<evidence type="ECO:0000313" key="5">
    <source>
        <dbReference type="EMBL" id="KZE78369.1"/>
    </source>
</evidence>
<dbReference type="Gene3D" id="3.30.910.20">
    <property type="entry name" value="Skp domain"/>
    <property type="match status" value="1"/>
</dbReference>
<gene>
    <name evidence="5" type="ORF">AV926_13060</name>
    <name evidence="6" type="ORF">SAMN04488018_104189</name>
</gene>
<protein>
    <submittedName>
        <fullName evidence="6">Outer membrane protein</fullName>
    </submittedName>
</protein>
<evidence type="ECO:0000256" key="3">
    <source>
        <dbReference type="SAM" id="Coils"/>
    </source>
</evidence>
<dbReference type="OrthoDB" id="1524711at2"/>
<evidence type="ECO:0000313" key="6">
    <source>
        <dbReference type="EMBL" id="SEI78078.1"/>
    </source>
</evidence>
<keyword evidence="7" id="KW-1185">Reference proteome</keyword>
<name>A0A161S275_9FLAO</name>
<dbReference type="GO" id="GO:0050821">
    <property type="term" value="P:protein stabilization"/>
    <property type="evidence" value="ECO:0007669"/>
    <property type="project" value="TreeGrafter"/>
</dbReference>
<dbReference type="PANTHER" id="PTHR35089:SF1">
    <property type="entry name" value="CHAPERONE PROTEIN SKP"/>
    <property type="match status" value="1"/>
</dbReference>